<feature type="compositionally biased region" description="Basic and acidic residues" evidence="2">
    <location>
        <begin position="740"/>
        <end position="760"/>
    </location>
</feature>
<evidence type="ECO:0000313" key="5">
    <source>
        <dbReference type="Proteomes" id="UP001367316"/>
    </source>
</evidence>
<feature type="compositionally biased region" description="Acidic residues" evidence="2">
    <location>
        <begin position="761"/>
        <end position="775"/>
    </location>
</feature>
<reference evidence="4 5" key="1">
    <citation type="submission" date="2024-04" db="EMBL/GenBank/DDBJ databases">
        <title>Phyllosticta paracitricarpa is synonymous to the EU quarantine fungus P. citricarpa based on phylogenomic analyses.</title>
        <authorList>
            <consortium name="Lawrence Berkeley National Laboratory"/>
            <person name="Van ingen-buijs V.A."/>
            <person name="Van westerhoven A.C."/>
            <person name="Haridas S."/>
            <person name="Skiadas P."/>
            <person name="Martin F."/>
            <person name="Groenewald J.Z."/>
            <person name="Crous P.W."/>
            <person name="Seidl M.F."/>
        </authorList>
    </citation>
    <scope>NUCLEOTIDE SEQUENCE [LARGE SCALE GENOMIC DNA]</scope>
    <source>
        <strain evidence="4 5">CBS 141358</strain>
    </source>
</reference>
<keyword evidence="1" id="KW-0539">Nucleus</keyword>
<dbReference type="SUPFAM" id="SSF57701">
    <property type="entry name" value="Zn2/Cys6 DNA-binding domain"/>
    <property type="match status" value="1"/>
</dbReference>
<feature type="compositionally biased region" description="Basic and acidic residues" evidence="2">
    <location>
        <begin position="453"/>
        <end position="463"/>
    </location>
</feature>
<gene>
    <name evidence="4" type="ORF">JOL62DRAFT_609388</name>
</gene>
<feature type="region of interest" description="Disordered" evidence="2">
    <location>
        <begin position="1158"/>
        <end position="1202"/>
    </location>
</feature>
<dbReference type="SMART" id="SM00066">
    <property type="entry name" value="GAL4"/>
    <property type="match status" value="2"/>
</dbReference>
<feature type="region of interest" description="Disordered" evidence="2">
    <location>
        <begin position="334"/>
        <end position="396"/>
    </location>
</feature>
<evidence type="ECO:0000256" key="1">
    <source>
        <dbReference type="ARBA" id="ARBA00023242"/>
    </source>
</evidence>
<dbReference type="PROSITE" id="PS50048">
    <property type="entry name" value="ZN2_CY6_FUNGAL_2"/>
    <property type="match status" value="1"/>
</dbReference>
<proteinExistence type="predicted"/>
<feature type="region of interest" description="Disordered" evidence="2">
    <location>
        <begin position="1115"/>
        <end position="1142"/>
    </location>
</feature>
<feature type="region of interest" description="Disordered" evidence="2">
    <location>
        <begin position="28"/>
        <end position="94"/>
    </location>
</feature>
<dbReference type="Gene3D" id="4.10.240.10">
    <property type="entry name" value="Zn(2)-C6 fungal-type DNA-binding domain"/>
    <property type="match status" value="1"/>
</dbReference>
<protein>
    <recommendedName>
        <fullName evidence="3">Zn(2)-C6 fungal-type domain-containing protein</fullName>
    </recommendedName>
</protein>
<sequence>MFPPTLKNMTSTSAALYTRPIPSLSKSVPTAVAAPPENKQIFPEFPLSKPPDGEGELEQAPGNKTQISGPTASAARPPVSTAIGPTPAPETTPVDMATPGTLNALSVLLSALNQVTVNYQTYFTESPTAASGLATAAATTVTVSEFPTSSFESVVNSFISSALSSVPISNALGHATAGNGPSIDEPANSAVAPVLKSAPVKRSAAPRNVCSWDDTVNRRGAIVISSHSATNYVGTQHAADFPPPFVSQPSNHFCPAYHAAHHAHLHHHHHHHHPSADAVFNNDTAVAYVVFRAADNAVNIVYFLNRNHQQHYSDNQEILINHVVVVRTFIIGGRNINDDPTPERNARAARPRRRRPGRSRTPRAAAVADAMKDALDMPDATDPDSSRGGGAIPSSSWQKYTTLFGHQGEEELDDSSSGGIEIVRPDSRVVVDLNKHPAQGWHEQLLTAATEERMQAERGEHKPPTSAPDYEGRGMSTRHGDMQGQEEVAYGPLAQSESEQAAIRNEENERRVIDTLHDELTQSAYLRAMMAQVAILAQKAPKASLHHVDAGGAAGDLEASARDFHDTNHFRRLTSDFLGKTVPFSEYGYVKDTGVDMPDPRATDAAASHQPFSLFGEGGGGRSSNPATRGFLAQDNDLTVGSEKPKVFPSRGDEGCDEWCERYLHEEQRILGELAKLKSNANCQAPDGDDDDLSVSPGDDDVSDAEDNQRQDHTQVPDPDMDLDSDQDSPAEDDDDPNDGDYREAGDEQRQHVSLDRDKLEEEEEEEEDKDDYEDEIVHSPIKYELRTAARQVRPIMTNIVDWDKSGDYDPLAKGPPKTPDRRPKAKRQREDGEESPGKRMRSARQLSPSKARQLGAAWVVTLELQSEAGRELLSNYQDNWPEAEYNNLSSNNPLLAPPAEDGDDDSPTRRCMRPRRRPIRYDTSPFTIDDLPVIADPTGEQDDLRNHPAARGCVRCREVGKVCDLRKPGAVWPCVQCLTEYKDVDGHVPCELLTLPERKQQCEPCQYHGLECSYGVEEGEDVQDDHSGPCRQCATSGERSIAGPHKDAIRVRATYTPPPDVRYVKYRAFVTCTECRRARRHCSLRKKEDDPPCDSCLDAGIECTFERLPSAAKLASRSGHATQSPSKDRPECDHDPSAKHDAMDVDNHFVETGLEHDWRGSTEVIAGPSTHPNDANKGKQKATEVTADPFTDSNGRGNQLPMDMTTGPMAYYSKFMSPEQLAMMVDKTMQQPRPKKKIQQQGSVKLINPRSTLEVKKKEYVPSDEPFEAATSADVPKIEMEDVHNNKGYVDRLFTAFAHPIQFSLNRDGCNFCKSLSYGQYGIGWRKAEVIAWSNQRGFTELEGGHRGEGVEAAFMCRRCVVERFQIASCNSIAFHRANDFQRLWPVSISSAKKEMAMAAQWNRLVNGQPSSSDKWCSICVAPASFECCRSPQPGRPGCALQLCDGCYHELMACGRGGLQQFLKQKLRSEKAMTYARADACFLFRDSILCKSVFEQSRKSKG</sequence>
<keyword evidence="5" id="KW-1185">Reference proteome</keyword>
<dbReference type="Proteomes" id="UP001367316">
    <property type="component" value="Unassembled WGS sequence"/>
</dbReference>
<evidence type="ECO:0000256" key="2">
    <source>
        <dbReference type="SAM" id="MobiDB-lite"/>
    </source>
</evidence>
<dbReference type="EMBL" id="JBBPBF010000005">
    <property type="protein sequence ID" value="KAK7613982.1"/>
    <property type="molecule type" value="Genomic_DNA"/>
</dbReference>
<dbReference type="CDD" id="cd00067">
    <property type="entry name" value="GAL4"/>
    <property type="match status" value="1"/>
</dbReference>
<feature type="domain" description="Zn(2)-C6 fungal-type" evidence="3">
    <location>
        <begin position="1072"/>
        <end position="1106"/>
    </location>
</feature>
<feature type="compositionally biased region" description="Acidic residues" evidence="2">
    <location>
        <begin position="719"/>
        <end position="739"/>
    </location>
</feature>
<feature type="compositionally biased region" description="Basic residues" evidence="2">
    <location>
        <begin position="347"/>
        <end position="361"/>
    </location>
</feature>
<evidence type="ECO:0000259" key="3">
    <source>
        <dbReference type="PROSITE" id="PS50048"/>
    </source>
</evidence>
<evidence type="ECO:0000313" key="4">
    <source>
        <dbReference type="EMBL" id="KAK7613982.1"/>
    </source>
</evidence>
<name>A0ABR1NFM3_9PEZI</name>
<dbReference type="InterPro" id="IPR036864">
    <property type="entry name" value="Zn2-C6_fun-type_DNA-bd_sf"/>
</dbReference>
<feature type="region of interest" description="Disordered" evidence="2">
    <location>
        <begin position="681"/>
        <end position="853"/>
    </location>
</feature>
<dbReference type="PROSITE" id="PS00463">
    <property type="entry name" value="ZN2_CY6_FUNGAL_1"/>
    <property type="match status" value="1"/>
</dbReference>
<dbReference type="InterPro" id="IPR001138">
    <property type="entry name" value="Zn2Cys6_DnaBD"/>
</dbReference>
<accession>A0ABR1NFM3</accession>
<feature type="region of interest" description="Disordered" evidence="2">
    <location>
        <begin position="453"/>
        <end position="480"/>
    </location>
</feature>
<feature type="compositionally biased region" description="Basic and acidic residues" evidence="2">
    <location>
        <begin position="776"/>
        <end position="788"/>
    </location>
</feature>
<feature type="compositionally biased region" description="Polar residues" evidence="2">
    <location>
        <begin position="62"/>
        <end position="71"/>
    </location>
</feature>
<feature type="region of interest" description="Disordered" evidence="2">
    <location>
        <begin position="885"/>
        <end position="918"/>
    </location>
</feature>
<feature type="compositionally biased region" description="Acidic residues" evidence="2">
    <location>
        <begin position="687"/>
        <end position="706"/>
    </location>
</feature>
<comment type="caution">
    <text evidence="4">The sequence shown here is derived from an EMBL/GenBank/DDBJ whole genome shotgun (WGS) entry which is preliminary data.</text>
</comment>
<organism evidence="4 5">
    <name type="scientific">Phyllosticta paracitricarpa</name>
    <dbReference type="NCBI Taxonomy" id="2016321"/>
    <lineage>
        <taxon>Eukaryota</taxon>
        <taxon>Fungi</taxon>
        <taxon>Dikarya</taxon>
        <taxon>Ascomycota</taxon>
        <taxon>Pezizomycotina</taxon>
        <taxon>Dothideomycetes</taxon>
        <taxon>Dothideomycetes incertae sedis</taxon>
        <taxon>Botryosphaeriales</taxon>
        <taxon>Phyllostictaceae</taxon>
        <taxon>Phyllosticta</taxon>
    </lineage>
</organism>
<feature type="compositionally biased region" description="Low complexity" evidence="2">
    <location>
        <begin position="887"/>
        <end position="900"/>
    </location>
</feature>
<feature type="region of interest" description="Disordered" evidence="2">
    <location>
        <begin position="617"/>
        <end position="636"/>
    </location>
</feature>
<feature type="compositionally biased region" description="Basic and acidic residues" evidence="2">
    <location>
        <begin position="1127"/>
        <end position="1142"/>
    </location>
</feature>